<organism evidence="1 2">
    <name type="scientific">Elysia marginata</name>
    <dbReference type="NCBI Taxonomy" id="1093978"/>
    <lineage>
        <taxon>Eukaryota</taxon>
        <taxon>Metazoa</taxon>
        <taxon>Spiralia</taxon>
        <taxon>Lophotrochozoa</taxon>
        <taxon>Mollusca</taxon>
        <taxon>Gastropoda</taxon>
        <taxon>Heterobranchia</taxon>
        <taxon>Euthyneura</taxon>
        <taxon>Panpulmonata</taxon>
        <taxon>Sacoglossa</taxon>
        <taxon>Placobranchoidea</taxon>
        <taxon>Plakobranchidae</taxon>
        <taxon>Elysia</taxon>
    </lineage>
</organism>
<dbReference type="Proteomes" id="UP000762676">
    <property type="component" value="Unassembled WGS sequence"/>
</dbReference>
<reference evidence="1 2" key="1">
    <citation type="journal article" date="2021" name="Elife">
        <title>Chloroplast acquisition without the gene transfer in kleptoplastic sea slugs, Plakobranchus ocellatus.</title>
        <authorList>
            <person name="Maeda T."/>
            <person name="Takahashi S."/>
            <person name="Yoshida T."/>
            <person name="Shimamura S."/>
            <person name="Takaki Y."/>
            <person name="Nagai Y."/>
            <person name="Toyoda A."/>
            <person name="Suzuki Y."/>
            <person name="Arimoto A."/>
            <person name="Ishii H."/>
            <person name="Satoh N."/>
            <person name="Nishiyama T."/>
            <person name="Hasebe M."/>
            <person name="Maruyama T."/>
            <person name="Minagawa J."/>
            <person name="Obokata J."/>
            <person name="Shigenobu S."/>
        </authorList>
    </citation>
    <scope>NUCLEOTIDE SEQUENCE [LARGE SCALE GENOMIC DNA]</scope>
</reference>
<accession>A0AAV4J3K4</accession>
<protein>
    <submittedName>
        <fullName evidence="1">Uncharacterized protein</fullName>
    </submittedName>
</protein>
<evidence type="ECO:0000313" key="2">
    <source>
        <dbReference type="Proteomes" id="UP000762676"/>
    </source>
</evidence>
<sequence length="93" mass="10472">MTRPNWCQCLGLGCLQENPWSDLVAGNVLMMPGCSVRRISRVVVGRSYQRADSKVINAIWSAAVVRTNSVVEVSKQEQALFVRDRLDSFLKFL</sequence>
<dbReference type="AlphaFoldDB" id="A0AAV4J3K4"/>
<name>A0AAV4J3K4_9GAST</name>
<evidence type="ECO:0000313" key="1">
    <source>
        <dbReference type="EMBL" id="GFS16539.1"/>
    </source>
</evidence>
<comment type="caution">
    <text evidence="1">The sequence shown here is derived from an EMBL/GenBank/DDBJ whole genome shotgun (WGS) entry which is preliminary data.</text>
</comment>
<dbReference type="EMBL" id="BMAT01013616">
    <property type="protein sequence ID" value="GFS16539.1"/>
    <property type="molecule type" value="Genomic_DNA"/>
</dbReference>
<keyword evidence="2" id="KW-1185">Reference proteome</keyword>
<gene>
    <name evidence="1" type="ORF">ElyMa_006799400</name>
</gene>
<proteinExistence type="predicted"/>